<keyword evidence="7 10" id="KW-1133">Transmembrane helix</keyword>
<sequence length="446" mass="49169">MSFLLPVKALASLSGSLSRPCSQWATVGCLRQPGVACRPWRVLRNQTFATASVGSYGSPIPNETAPDRSQRVHELSVQLSQRPMNGNASMQYSRFSDSTDSSIRAQESASKVQSQTKLAIAEEYGLTTRDLRVFDLPSPGFPHILVREHAILVHLFDLRLLVECDHVLVFNVADKHAETGAPRPDSDSDSDNDGSGSGTDSSVSQVFSHNIERKLLDSSNGHVQPYELRVLEAAMASATSVLEAEYSLTAEEVSQVLRKTHQDAPFISDKEKEYESLIHTLLRLSRHLATIDQSARQVRTLTSEVLAEDEDMANMYLTDKARGKPHLPSDHQEVEYLFEAYFKASDTIVQEAKRMMGNITRTEETIRAALSVRRNQIMVLEARIEILMLALAGGTLIAGWYGMNVVNGSEDSSTAFGVIVVGSLLGVGLVTWGGLRRLKRISKIRV</sequence>
<dbReference type="InterPro" id="IPR039204">
    <property type="entry name" value="MRS2-like"/>
</dbReference>
<dbReference type="Proteomes" id="UP000654913">
    <property type="component" value="Chromosome 4"/>
</dbReference>
<dbReference type="EMBL" id="AP024446">
    <property type="protein sequence ID" value="BCS25256.1"/>
    <property type="molecule type" value="Genomic_DNA"/>
</dbReference>
<keyword evidence="3 10" id="KW-0813">Transport</keyword>
<gene>
    <name evidence="12" type="ORF">APUU_41700S</name>
</gene>
<dbReference type="GO" id="GO:0015095">
    <property type="term" value="F:magnesium ion transmembrane transporter activity"/>
    <property type="evidence" value="ECO:0007669"/>
    <property type="project" value="TreeGrafter"/>
</dbReference>
<proteinExistence type="inferred from homology"/>
<keyword evidence="5 10" id="KW-0460">Magnesium</keyword>
<dbReference type="Gene3D" id="2.40.128.330">
    <property type="match status" value="1"/>
</dbReference>
<dbReference type="CDD" id="cd12823">
    <property type="entry name" value="Mrs2_Mfm1p-like"/>
    <property type="match status" value="1"/>
</dbReference>
<reference evidence="12" key="1">
    <citation type="submission" date="2021-01" db="EMBL/GenBank/DDBJ databases">
        <authorList>
            <consortium name="Aspergillus puulaauensis MK2 genome sequencing consortium"/>
            <person name="Kazuki M."/>
            <person name="Futagami T."/>
        </authorList>
    </citation>
    <scope>NUCLEOTIDE SEQUENCE</scope>
    <source>
        <strain evidence="12">MK2</strain>
    </source>
</reference>
<dbReference type="GO" id="GO:0005743">
    <property type="term" value="C:mitochondrial inner membrane"/>
    <property type="evidence" value="ECO:0007669"/>
    <property type="project" value="UniProtKB-SubCell"/>
</dbReference>
<dbReference type="Gene3D" id="1.20.58.340">
    <property type="entry name" value="Magnesium transport protein CorA, transmembrane region"/>
    <property type="match status" value="1"/>
</dbReference>
<organism evidence="12 13">
    <name type="scientific">Aspergillus puulaauensis</name>
    <dbReference type="NCBI Taxonomy" id="1220207"/>
    <lineage>
        <taxon>Eukaryota</taxon>
        <taxon>Fungi</taxon>
        <taxon>Dikarya</taxon>
        <taxon>Ascomycota</taxon>
        <taxon>Pezizomycotina</taxon>
        <taxon>Eurotiomycetes</taxon>
        <taxon>Eurotiomycetidae</taxon>
        <taxon>Eurotiales</taxon>
        <taxon>Aspergillaceae</taxon>
        <taxon>Aspergillus</taxon>
    </lineage>
</organism>
<dbReference type="GO" id="GO:0045016">
    <property type="term" value="P:mitochondrial magnesium ion transmembrane transport"/>
    <property type="evidence" value="ECO:0007669"/>
    <property type="project" value="TreeGrafter"/>
</dbReference>
<comment type="similarity">
    <text evidence="2 10">Belongs to the CorA metal ion transporter (MIT) (TC 1.A.35) family.</text>
</comment>
<protein>
    <recommendedName>
        <fullName evidence="10">Magnesium transporter</fullName>
    </recommendedName>
</protein>
<dbReference type="KEGG" id="apuu:APUU_41700S"/>
<evidence type="ECO:0000256" key="4">
    <source>
        <dbReference type="ARBA" id="ARBA00022692"/>
    </source>
</evidence>
<feature type="transmembrane region" description="Helical" evidence="10">
    <location>
        <begin position="384"/>
        <end position="403"/>
    </location>
</feature>
<keyword evidence="13" id="KW-1185">Reference proteome</keyword>
<keyword evidence="6" id="KW-0809">Transit peptide</keyword>
<dbReference type="PANTHER" id="PTHR13890:SF0">
    <property type="entry name" value="MAGNESIUM TRANSPORTER MRS2 HOMOLOG, MITOCHONDRIAL"/>
    <property type="match status" value="1"/>
</dbReference>
<keyword evidence="4 10" id="KW-0812">Transmembrane</keyword>
<evidence type="ECO:0000313" key="12">
    <source>
        <dbReference type="EMBL" id="BCS25256.1"/>
    </source>
</evidence>
<comment type="subcellular location">
    <subcellularLocation>
        <location evidence="1">Membrane</location>
        <topology evidence="1">Multi-pass membrane protein</topology>
    </subcellularLocation>
    <subcellularLocation>
        <location evidence="10">Mitochondrion inner membrane</location>
        <topology evidence="10">Multi-pass membrane protein</topology>
    </subcellularLocation>
</comment>
<evidence type="ECO:0000313" key="13">
    <source>
        <dbReference type="Proteomes" id="UP000654913"/>
    </source>
</evidence>
<dbReference type="OrthoDB" id="10251508at2759"/>
<evidence type="ECO:0000256" key="1">
    <source>
        <dbReference type="ARBA" id="ARBA00004141"/>
    </source>
</evidence>
<evidence type="ECO:0000256" key="9">
    <source>
        <dbReference type="ARBA" id="ARBA00023136"/>
    </source>
</evidence>
<evidence type="ECO:0000256" key="6">
    <source>
        <dbReference type="ARBA" id="ARBA00022946"/>
    </source>
</evidence>
<accession>A0A7R8ANB4</accession>
<dbReference type="PANTHER" id="PTHR13890">
    <property type="entry name" value="RNA SPLICING PROTEIN MRS2, MITOCHONDRIAL"/>
    <property type="match status" value="1"/>
</dbReference>
<keyword evidence="10" id="KW-0999">Mitochondrion inner membrane</keyword>
<evidence type="ECO:0000256" key="7">
    <source>
        <dbReference type="ARBA" id="ARBA00022989"/>
    </source>
</evidence>
<feature type="transmembrane region" description="Helical" evidence="10">
    <location>
        <begin position="415"/>
        <end position="435"/>
    </location>
</feature>
<evidence type="ECO:0000256" key="3">
    <source>
        <dbReference type="ARBA" id="ARBA00022448"/>
    </source>
</evidence>
<evidence type="ECO:0000256" key="10">
    <source>
        <dbReference type="RuleBase" id="RU366042"/>
    </source>
</evidence>
<dbReference type="AlphaFoldDB" id="A0A7R8ANB4"/>
<keyword evidence="8 10" id="KW-0406">Ion transport</keyword>
<keyword evidence="10" id="KW-0496">Mitochondrion</keyword>
<dbReference type="RefSeq" id="XP_041557450.1">
    <property type="nucleotide sequence ID" value="XM_041704912.1"/>
</dbReference>
<evidence type="ECO:0000256" key="11">
    <source>
        <dbReference type="SAM" id="MobiDB-lite"/>
    </source>
</evidence>
<keyword evidence="9 10" id="KW-0472">Membrane</keyword>
<evidence type="ECO:0000256" key="5">
    <source>
        <dbReference type="ARBA" id="ARBA00022842"/>
    </source>
</evidence>
<name>A0A7R8ANB4_9EURO</name>
<evidence type="ECO:0000256" key="8">
    <source>
        <dbReference type="ARBA" id="ARBA00023065"/>
    </source>
</evidence>
<dbReference type="Pfam" id="PF22099">
    <property type="entry name" value="MRS2-like"/>
    <property type="match status" value="1"/>
</dbReference>
<dbReference type="GeneID" id="64975261"/>
<feature type="region of interest" description="Disordered" evidence="11">
    <location>
        <begin position="177"/>
        <end position="203"/>
    </location>
</feature>
<evidence type="ECO:0000256" key="2">
    <source>
        <dbReference type="ARBA" id="ARBA00009765"/>
    </source>
</evidence>
<reference evidence="12" key="2">
    <citation type="submission" date="2021-02" db="EMBL/GenBank/DDBJ databases">
        <title>Aspergillus puulaauensis MK2 genome sequence.</title>
        <authorList>
            <person name="Futagami T."/>
            <person name="Mori K."/>
            <person name="Kadooka C."/>
            <person name="Tanaka T."/>
        </authorList>
    </citation>
    <scope>NUCLEOTIDE SEQUENCE</scope>
    <source>
        <strain evidence="12">MK2</strain>
    </source>
</reference>